<protein>
    <submittedName>
        <fullName evidence="1">Uncharacterized protein</fullName>
    </submittedName>
</protein>
<gene>
    <name evidence="1" type="ORF">TTHERM_00693180</name>
</gene>
<dbReference type="KEGG" id="tet:TTHERM_00693180"/>
<dbReference type="SUPFAM" id="SSF75011">
    <property type="entry name" value="3-carboxy-cis,cis-mucoante lactonizing enzyme"/>
    <property type="match status" value="1"/>
</dbReference>
<proteinExistence type="predicted"/>
<accession>Q244Z9</accession>
<keyword evidence="2" id="KW-1185">Reference proteome</keyword>
<dbReference type="AlphaFoldDB" id="Q244Z9"/>
<dbReference type="GeneID" id="7827160"/>
<dbReference type="RefSeq" id="XP_001023583.2">
    <property type="nucleotide sequence ID" value="XM_001023583.2"/>
</dbReference>
<evidence type="ECO:0000313" key="1">
    <source>
        <dbReference type="EMBL" id="EAS03338.2"/>
    </source>
</evidence>
<dbReference type="InParanoid" id="Q244Z9"/>
<sequence length="478" mass="55781">MDHIYNMMFIDFDSNDYSFSQIQFKQLEIKSLTFNSLFDLSSQQGSLLMFSNLENQLFIYDYDLNLLYQPYLLNGNKTVDIYQYDDKTYFILLYAPLYNQGYPYYTSSIYLNKTIEFTYYYDLITGTQILNSVMYSQNQPYSKMIILQPQSPTSTIQEGRVYQITNGIQRAKKIQTPNDQIPKCVTNSQKTLYFAGSTTGSVILISRIDFANAHQNLTSINQIQQIQVYSSPNLVLAFSNQQLILKNEDNQVEYQISTLVQNSKLKYINGCQYDEPSNSVFVYGAFIFSRQTQQYITSFKPPGATLVKGFYFSEINTLAYITNEIRYGQVKFYSLDTLQSTGSVSSSFPDLGIGNLINIFYDQANNAFVYADTYGNFYYTLYGSQLYVFNVIGVYEFQQQLISIPLNFLVDFNTNQMYIYNKNTIWIAYYNLLIKTGKKVMNYNQKYYFTLQELINYFSTQRNSSGWIIILIYIIEFR</sequence>
<organism evidence="1 2">
    <name type="scientific">Tetrahymena thermophila (strain SB210)</name>
    <dbReference type="NCBI Taxonomy" id="312017"/>
    <lineage>
        <taxon>Eukaryota</taxon>
        <taxon>Sar</taxon>
        <taxon>Alveolata</taxon>
        <taxon>Ciliophora</taxon>
        <taxon>Intramacronucleata</taxon>
        <taxon>Oligohymenophorea</taxon>
        <taxon>Hymenostomatida</taxon>
        <taxon>Tetrahymenina</taxon>
        <taxon>Tetrahymenidae</taxon>
        <taxon>Tetrahymena</taxon>
    </lineage>
</organism>
<name>Q244Z9_TETTS</name>
<dbReference type="HOGENOM" id="CLU_859153_0_0_1"/>
<evidence type="ECO:0000313" key="2">
    <source>
        <dbReference type="Proteomes" id="UP000009168"/>
    </source>
</evidence>
<reference evidence="2" key="1">
    <citation type="journal article" date="2006" name="PLoS Biol.">
        <title>Macronuclear genome sequence of the ciliate Tetrahymena thermophila, a model eukaryote.</title>
        <authorList>
            <person name="Eisen J.A."/>
            <person name="Coyne R.S."/>
            <person name="Wu M."/>
            <person name="Wu D."/>
            <person name="Thiagarajan M."/>
            <person name="Wortman J.R."/>
            <person name="Badger J.H."/>
            <person name="Ren Q."/>
            <person name="Amedeo P."/>
            <person name="Jones K.M."/>
            <person name="Tallon L.J."/>
            <person name="Delcher A.L."/>
            <person name="Salzberg S.L."/>
            <person name="Silva J.C."/>
            <person name="Haas B.J."/>
            <person name="Majoros W.H."/>
            <person name="Farzad M."/>
            <person name="Carlton J.M."/>
            <person name="Smith R.K. Jr."/>
            <person name="Garg J."/>
            <person name="Pearlman R.E."/>
            <person name="Karrer K.M."/>
            <person name="Sun L."/>
            <person name="Manning G."/>
            <person name="Elde N.C."/>
            <person name="Turkewitz A.P."/>
            <person name="Asai D.J."/>
            <person name="Wilkes D.E."/>
            <person name="Wang Y."/>
            <person name="Cai H."/>
            <person name="Collins K."/>
            <person name="Stewart B.A."/>
            <person name="Lee S.R."/>
            <person name="Wilamowska K."/>
            <person name="Weinberg Z."/>
            <person name="Ruzzo W.L."/>
            <person name="Wloga D."/>
            <person name="Gaertig J."/>
            <person name="Frankel J."/>
            <person name="Tsao C.-C."/>
            <person name="Gorovsky M.A."/>
            <person name="Keeling P.J."/>
            <person name="Waller R.F."/>
            <person name="Patron N.J."/>
            <person name="Cherry J.M."/>
            <person name="Stover N.A."/>
            <person name="Krieger C.J."/>
            <person name="del Toro C."/>
            <person name="Ryder H.F."/>
            <person name="Williamson S.C."/>
            <person name="Barbeau R.A."/>
            <person name="Hamilton E.P."/>
            <person name="Orias E."/>
        </authorList>
    </citation>
    <scope>NUCLEOTIDE SEQUENCE [LARGE SCALE GENOMIC DNA]</scope>
    <source>
        <strain evidence="2">SB210</strain>
    </source>
</reference>
<dbReference type="EMBL" id="GG662488">
    <property type="protein sequence ID" value="EAS03338.2"/>
    <property type="molecule type" value="Genomic_DNA"/>
</dbReference>
<dbReference type="Proteomes" id="UP000009168">
    <property type="component" value="Unassembled WGS sequence"/>
</dbReference>